<dbReference type="GO" id="GO:0000146">
    <property type="term" value="F:microfilament motor activity"/>
    <property type="evidence" value="ECO:0007669"/>
    <property type="project" value="TreeGrafter"/>
</dbReference>
<proteinExistence type="inferred from homology"/>
<gene>
    <name evidence="8" type="ORF">RFI_11455</name>
</gene>
<evidence type="ECO:0000256" key="6">
    <source>
        <dbReference type="PROSITE-ProRule" id="PRU00782"/>
    </source>
</evidence>
<comment type="similarity">
    <text evidence="6">Belongs to the TRAFAC class myosin-kinesin ATPase superfamily. Myosin family.</text>
</comment>
<evidence type="ECO:0000256" key="5">
    <source>
        <dbReference type="ARBA" id="ARBA00023203"/>
    </source>
</evidence>
<evidence type="ECO:0000256" key="1">
    <source>
        <dbReference type="ARBA" id="ARBA00022741"/>
    </source>
</evidence>
<keyword evidence="3 6" id="KW-0518">Myosin</keyword>
<accession>X6NH84</accession>
<dbReference type="Gene3D" id="1.10.10.820">
    <property type="match status" value="1"/>
</dbReference>
<evidence type="ECO:0000256" key="2">
    <source>
        <dbReference type="ARBA" id="ARBA00022840"/>
    </source>
</evidence>
<feature type="region of interest" description="Actin-binding" evidence="6">
    <location>
        <begin position="590"/>
        <end position="612"/>
    </location>
</feature>
<sequence length="974" mass="112303">MDESNGQVVVELESGEERYVNRKDLITMNKSSLQRIVADLTLLDEMSVPLILHCLRKRFEAAKIYVTYTCPTNLYTPQMIRKYRNSLEEHREVPPHVFVVADQAYKGLTFESGPNQSIGKVEDSKTIDDISLDKKQTNKKLAEATKQCLSYLGAVAGSVAGVEKKVFDANPILEGFGNAKTLRNNNSSRFGKYVEIFMNDELQLMGGKTTNYLLEKVRVARQAEGERNYHIFYMLTKGCDRNLRQSLELGQPEQYYYCNSGNCTTVPGINDKGDFDDVREAFKTLEFNEKDVESIYRIVAGILHIGNVEFERVQSNYADDTSKVKNRSPLATAAKLWQVDAGELEKGVTHKALVMPGNKSVEKGLNPEFARDQRDSLCKFVYAKIFDWLVVQINKSMEPKKKVHKSIGILDIFGFEIFQRNSLEQLCINFCNEKLQQLFNFTVFKQEEKVYQSEAIGFDHVPFIDNEPILNMIEEKPKGMLPLLDEEGKTPGGSEEKFRAKLTDCHGSNQYFKDNGKDTMAFILSHYAGDVVYDVRGFIEKNKDELDRGLLMMLDKSKEHMIRVLFPKDVGDMSAGQRKATLSLQFRNQLGALMKTLQATQPHYIRCIKPNEDKEPLYFVPRSCFEQLTYSGVFEAVKIRKAGFPFRLKHGEFAERYKCILEEAGRSCGSGRTGCTDILKFLNMNRENIREGKTMMLYRAGEHKIIELKRSIIMEKRKMNETLEELISTDPNSLDEPELFFERLARAVRACRRYNITSPLAEKARKLLSQYVESRIDPETKRLLEEAISEKDINKLEAVCEIIEREQYETDKCMLALKMRDRIHAIIRESEKAIATLETNHMEACLFAAQELGYNNQYIEYFQYMFETLGKDTDKFVQEQLRQAVRTQDLKRQTRLNIKLKDIFFDKMGTQFGMHNCPVLKGADEWAKEKLFGRDKLKEGYLIWSTEPIHSQLTTIDKKFKKDAQDLFKKSKYT</sequence>
<dbReference type="GO" id="GO:0005737">
    <property type="term" value="C:cytoplasm"/>
    <property type="evidence" value="ECO:0007669"/>
    <property type="project" value="TreeGrafter"/>
</dbReference>
<evidence type="ECO:0000256" key="4">
    <source>
        <dbReference type="ARBA" id="ARBA00023175"/>
    </source>
</evidence>
<dbReference type="GO" id="GO:0016020">
    <property type="term" value="C:membrane"/>
    <property type="evidence" value="ECO:0007669"/>
    <property type="project" value="TreeGrafter"/>
</dbReference>
<dbReference type="Gene3D" id="1.20.120.720">
    <property type="entry name" value="Myosin VI head, motor domain, U50 subdomain"/>
    <property type="match status" value="1"/>
</dbReference>
<dbReference type="InterPro" id="IPR027417">
    <property type="entry name" value="P-loop_NTPase"/>
</dbReference>
<dbReference type="OMA" id="MEIYQGV"/>
<comment type="caution">
    <text evidence="8">The sequence shown here is derived from an EMBL/GenBank/DDBJ whole genome shotgun (WGS) entry which is preliminary data.</text>
</comment>
<dbReference type="Gene3D" id="6.20.240.20">
    <property type="match status" value="1"/>
</dbReference>
<dbReference type="PANTHER" id="PTHR13140">
    <property type="entry name" value="MYOSIN"/>
    <property type="match status" value="1"/>
</dbReference>
<dbReference type="Pfam" id="PF00063">
    <property type="entry name" value="Myosin_head"/>
    <property type="match status" value="1"/>
</dbReference>
<comment type="caution">
    <text evidence="6">Lacks conserved residue(s) required for the propagation of feature annotation.</text>
</comment>
<evidence type="ECO:0000313" key="8">
    <source>
        <dbReference type="EMBL" id="ETO25680.1"/>
    </source>
</evidence>
<evidence type="ECO:0000256" key="3">
    <source>
        <dbReference type="ARBA" id="ARBA00023123"/>
    </source>
</evidence>
<dbReference type="SUPFAM" id="SSF52540">
    <property type="entry name" value="P-loop containing nucleoside triphosphate hydrolases"/>
    <property type="match status" value="1"/>
</dbReference>
<feature type="domain" description="Myosin motor" evidence="7">
    <location>
        <begin position="73"/>
        <end position="711"/>
    </location>
</feature>
<keyword evidence="2" id="KW-0067">ATP-binding</keyword>
<dbReference type="CDD" id="cd00124">
    <property type="entry name" value="MYSc"/>
    <property type="match status" value="1"/>
</dbReference>
<dbReference type="FunFam" id="1.10.10.820:FF:000001">
    <property type="entry name" value="Myosin heavy chain"/>
    <property type="match status" value="1"/>
</dbReference>
<dbReference type="GO" id="GO:0007015">
    <property type="term" value="P:actin filament organization"/>
    <property type="evidence" value="ECO:0007669"/>
    <property type="project" value="TreeGrafter"/>
</dbReference>
<dbReference type="GO" id="GO:0051015">
    <property type="term" value="F:actin filament binding"/>
    <property type="evidence" value="ECO:0007669"/>
    <property type="project" value="TreeGrafter"/>
</dbReference>
<protein>
    <submittedName>
        <fullName evidence="8">Class VII unconventional myosin</fullName>
    </submittedName>
</protein>
<dbReference type="PROSITE" id="PS51456">
    <property type="entry name" value="MYOSIN_MOTOR"/>
    <property type="match status" value="1"/>
</dbReference>
<dbReference type="Gene3D" id="1.20.58.530">
    <property type="match status" value="1"/>
</dbReference>
<evidence type="ECO:0000313" key="9">
    <source>
        <dbReference type="Proteomes" id="UP000023152"/>
    </source>
</evidence>
<dbReference type="InterPro" id="IPR036961">
    <property type="entry name" value="Kinesin_motor_dom_sf"/>
</dbReference>
<dbReference type="PANTHER" id="PTHR13140:SF706">
    <property type="entry name" value="DILUTE CLASS UNCONVENTIONAL MYOSIN, ISOFORM C"/>
    <property type="match status" value="1"/>
</dbReference>
<dbReference type="OrthoDB" id="6108017at2759"/>
<dbReference type="AlphaFoldDB" id="X6NH84"/>
<keyword evidence="1" id="KW-0547">Nucleotide-binding</keyword>
<dbReference type="Gene3D" id="3.40.850.10">
    <property type="entry name" value="Kinesin motor domain"/>
    <property type="match status" value="1"/>
</dbReference>
<name>X6NH84_RETFI</name>
<evidence type="ECO:0000259" key="7">
    <source>
        <dbReference type="PROSITE" id="PS51456"/>
    </source>
</evidence>
<reference evidence="8 9" key="1">
    <citation type="journal article" date="2013" name="Curr. Biol.">
        <title>The Genome of the Foraminiferan Reticulomyxa filosa.</title>
        <authorList>
            <person name="Glockner G."/>
            <person name="Hulsmann N."/>
            <person name="Schleicher M."/>
            <person name="Noegel A.A."/>
            <person name="Eichinger L."/>
            <person name="Gallinger C."/>
            <person name="Pawlowski J."/>
            <person name="Sierra R."/>
            <person name="Euteneuer U."/>
            <person name="Pillet L."/>
            <person name="Moustafa A."/>
            <person name="Platzer M."/>
            <person name="Groth M."/>
            <person name="Szafranski K."/>
            <person name="Schliwa M."/>
        </authorList>
    </citation>
    <scope>NUCLEOTIDE SEQUENCE [LARGE SCALE GENOMIC DNA]</scope>
</reference>
<organism evidence="8 9">
    <name type="scientific">Reticulomyxa filosa</name>
    <dbReference type="NCBI Taxonomy" id="46433"/>
    <lineage>
        <taxon>Eukaryota</taxon>
        <taxon>Sar</taxon>
        <taxon>Rhizaria</taxon>
        <taxon>Retaria</taxon>
        <taxon>Foraminifera</taxon>
        <taxon>Monothalamids</taxon>
        <taxon>Reticulomyxidae</taxon>
        <taxon>Reticulomyxa</taxon>
    </lineage>
</organism>
<keyword evidence="5 6" id="KW-0009">Actin-binding</keyword>
<keyword evidence="4" id="KW-0505">Motor protein</keyword>
<dbReference type="InterPro" id="IPR001609">
    <property type="entry name" value="Myosin_head_motor_dom-like"/>
</dbReference>
<dbReference type="GO" id="GO:0016459">
    <property type="term" value="C:myosin complex"/>
    <property type="evidence" value="ECO:0007669"/>
    <property type="project" value="UniProtKB-KW"/>
</dbReference>
<keyword evidence="9" id="KW-1185">Reference proteome</keyword>
<dbReference type="GO" id="GO:0005524">
    <property type="term" value="F:ATP binding"/>
    <property type="evidence" value="ECO:0007669"/>
    <property type="project" value="UniProtKB-KW"/>
</dbReference>
<dbReference type="Proteomes" id="UP000023152">
    <property type="component" value="Unassembled WGS sequence"/>
</dbReference>
<dbReference type="SMART" id="SM00242">
    <property type="entry name" value="MYSc"/>
    <property type="match status" value="1"/>
</dbReference>
<dbReference type="PRINTS" id="PR00193">
    <property type="entry name" value="MYOSINHEAVY"/>
</dbReference>
<dbReference type="EMBL" id="ASPP01008347">
    <property type="protein sequence ID" value="ETO25680.1"/>
    <property type="molecule type" value="Genomic_DNA"/>
</dbReference>